<sequence>MSPTPPSSAQPPSEGRSERSHERRSLIPPIFQTASFTFGSAAELAAFHGGEEDGTYFYGRYGNPTQAAAEARLARLEGTEASLLYASGMAAVSSVFLALLAPEARLLILGESYRHTRDVTEKLLARYGVRYALAESEAPAALGKAAEGGVRLLFTEVPSNPTLRVPDIGRLAEWARARGARLVVDATIASPALLRPHEHGADLALHSATKYLSGHNDVLAGAASGPRELVDALREQQALLGGILAPQSAFLLDRGMKTLALRVERQSQTALCLAEFLGGSPQVARVHYPGLSSHPDHATARRLMPAFGGLLSFELRGGPAAADRLVDALRVPVLAPGFGGTESQVEHHARMAYADLGLEGAQARGVAPGLIRYSVGLEDFEVLRDDLREGLGKI</sequence>
<evidence type="ECO:0000256" key="5">
    <source>
        <dbReference type="SAM" id="MobiDB-lite"/>
    </source>
</evidence>
<dbReference type="Gene3D" id="3.90.1150.10">
    <property type="entry name" value="Aspartate Aminotransferase, domain 1"/>
    <property type="match status" value="1"/>
</dbReference>
<keyword evidence="2 3" id="KW-0663">Pyridoxal phosphate</keyword>
<protein>
    <submittedName>
        <fullName evidence="6">Aminotransferase class I/II-fold pyridoxal phosphate-dependent enzyme</fullName>
    </submittedName>
</protein>
<dbReference type="Proteomes" id="UP000752292">
    <property type="component" value="Unassembled WGS sequence"/>
</dbReference>
<dbReference type="PANTHER" id="PTHR43379">
    <property type="entry name" value="CYSTATHIONINE GAMMA-SYNTHASE"/>
    <property type="match status" value="1"/>
</dbReference>
<dbReference type="InterPro" id="IPR015424">
    <property type="entry name" value="PyrdxlP-dep_Trfase"/>
</dbReference>
<evidence type="ECO:0000256" key="4">
    <source>
        <dbReference type="RuleBase" id="RU362118"/>
    </source>
</evidence>
<dbReference type="GO" id="GO:0030170">
    <property type="term" value="F:pyridoxal phosphate binding"/>
    <property type="evidence" value="ECO:0007669"/>
    <property type="project" value="InterPro"/>
</dbReference>
<feature type="region of interest" description="Disordered" evidence="5">
    <location>
        <begin position="1"/>
        <end position="23"/>
    </location>
</feature>
<dbReference type="GO" id="GO:0009086">
    <property type="term" value="P:methionine biosynthetic process"/>
    <property type="evidence" value="ECO:0007669"/>
    <property type="project" value="InterPro"/>
</dbReference>
<gene>
    <name evidence="6" type="ORF">HY618_05515</name>
</gene>
<dbReference type="PROSITE" id="PS00868">
    <property type="entry name" value="CYS_MET_METAB_PP"/>
    <property type="match status" value="1"/>
</dbReference>
<dbReference type="SUPFAM" id="SSF53383">
    <property type="entry name" value="PLP-dependent transferases"/>
    <property type="match status" value="1"/>
</dbReference>
<dbReference type="GO" id="GO:0008483">
    <property type="term" value="F:transaminase activity"/>
    <property type="evidence" value="ECO:0007669"/>
    <property type="project" value="UniProtKB-KW"/>
</dbReference>
<dbReference type="GO" id="GO:0019346">
    <property type="term" value="P:transsulfuration"/>
    <property type="evidence" value="ECO:0007669"/>
    <property type="project" value="InterPro"/>
</dbReference>
<dbReference type="PANTHER" id="PTHR43379:SF1">
    <property type="entry name" value="CYSTATHIONINE GAMMA-SYNTHASE 1, CHLOROPLASTIC-RELATED"/>
    <property type="match status" value="1"/>
</dbReference>
<dbReference type="EMBL" id="JACQRX010000240">
    <property type="protein sequence ID" value="MBI4251899.1"/>
    <property type="molecule type" value="Genomic_DNA"/>
</dbReference>
<evidence type="ECO:0000313" key="6">
    <source>
        <dbReference type="EMBL" id="MBI4251899.1"/>
    </source>
</evidence>
<dbReference type="PIRSF" id="PIRSF001434">
    <property type="entry name" value="CGS"/>
    <property type="match status" value="1"/>
</dbReference>
<evidence type="ECO:0000256" key="3">
    <source>
        <dbReference type="PIRSR" id="PIRSR001434-2"/>
    </source>
</evidence>
<feature type="modified residue" description="N6-(pyridoxal phosphate)lysine" evidence="3">
    <location>
        <position position="210"/>
    </location>
</feature>
<comment type="similarity">
    <text evidence="4">Belongs to the trans-sulfuration enzymes family.</text>
</comment>
<dbReference type="GO" id="GO:0003962">
    <property type="term" value="F:cystathionine gamma-synthase activity"/>
    <property type="evidence" value="ECO:0007669"/>
    <property type="project" value="InterPro"/>
</dbReference>
<reference evidence="6" key="1">
    <citation type="submission" date="2020-07" db="EMBL/GenBank/DDBJ databases">
        <title>Huge and variable diversity of episymbiotic CPR bacteria and DPANN archaea in groundwater ecosystems.</title>
        <authorList>
            <person name="He C.Y."/>
            <person name="Keren R."/>
            <person name="Whittaker M."/>
            <person name="Farag I.F."/>
            <person name="Doudna J."/>
            <person name="Cate J.H.D."/>
            <person name="Banfield J.F."/>
        </authorList>
    </citation>
    <scope>NUCLEOTIDE SEQUENCE</scope>
    <source>
        <strain evidence="6">NC_groundwater_1370_Ag_S-0.2um_69_93</strain>
    </source>
</reference>
<dbReference type="FunFam" id="3.40.640.10:FF:000046">
    <property type="entry name" value="Cystathionine gamma-lyase"/>
    <property type="match status" value="1"/>
</dbReference>
<name>A0A932ZUV4_UNCTE</name>
<keyword evidence="6" id="KW-0032">Aminotransferase</keyword>
<evidence type="ECO:0000256" key="1">
    <source>
        <dbReference type="ARBA" id="ARBA00001933"/>
    </source>
</evidence>
<evidence type="ECO:0000313" key="7">
    <source>
        <dbReference type="Proteomes" id="UP000752292"/>
    </source>
</evidence>
<proteinExistence type="inferred from homology"/>
<dbReference type="Pfam" id="PF01053">
    <property type="entry name" value="Cys_Met_Meta_PP"/>
    <property type="match status" value="1"/>
</dbReference>
<dbReference type="InterPro" id="IPR054542">
    <property type="entry name" value="Cys_met_metab_PP"/>
</dbReference>
<accession>A0A932ZUV4</accession>
<comment type="cofactor">
    <cofactor evidence="1 4">
        <name>pyridoxal 5'-phosphate</name>
        <dbReference type="ChEBI" id="CHEBI:597326"/>
    </cofactor>
</comment>
<organism evidence="6 7">
    <name type="scientific">Tectimicrobiota bacterium</name>
    <dbReference type="NCBI Taxonomy" id="2528274"/>
    <lineage>
        <taxon>Bacteria</taxon>
        <taxon>Pseudomonadati</taxon>
        <taxon>Nitrospinota/Tectimicrobiota group</taxon>
        <taxon>Candidatus Tectimicrobiota</taxon>
    </lineage>
</organism>
<dbReference type="Gene3D" id="3.40.640.10">
    <property type="entry name" value="Type I PLP-dependent aspartate aminotransferase-like (Major domain)"/>
    <property type="match status" value="1"/>
</dbReference>
<evidence type="ECO:0000256" key="2">
    <source>
        <dbReference type="ARBA" id="ARBA00022898"/>
    </source>
</evidence>
<dbReference type="InterPro" id="IPR015422">
    <property type="entry name" value="PyrdxlP-dep_Trfase_small"/>
</dbReference>
<comment type="caution">
    <text evidence="6">The sequence shown here is derived from an EMBL/GenBank/DDBJ whole genome shotgun (WGS) entry which is preliminary data.</text>
</comment>
<dbReference type="AlphaFoldDB" id="A0A932ZUV4"/>
<dbReference type="InterPro" id="IPR044639">
    <property type="entry name" value="CGS1/2"/>
</dbReference>
<dbReference type="CDD" id="cd00614">
    <property type="entry name" value="CGS_like"/>
    <property type="match status" value="1"/>
</dbReference>
<dbReference type="InterPro" id="IPR015421">
    <property type="entry name" value="PyrdxlP-dep_Trfase_major"/>
</dbReference>
<dbReference type="InterPro" id="IPR000277">
    <property type="entry name" value="Cys/Met-Metab_PyrdxlP-dep_enz"/>
</dbReference>
<keyword evidence="6" id="KW-0808">Transferase</keyword>